<feature type="region of interest" description="Disordered" evidence="1">
    <location>
        <begin position="86"/>
        <end position="110"/>
    </location>
</feature>
<dbReference type="AlphaFoldDB" id="A0A1I7X6S9"/>
<feature type="compositionally biased region" description="Polar residues" evidence="1">
    <location>
        <begin position="98"/>
        <end position="110"/>
    </location>
</feature>
<keyword evidence="2" id="KW-1185">Reference proteome</keyword>
<reference evidence="3" key="1">
    <citation type="submission" date="2016-11" db="UniProtKB">
        <authorList>
            <consortium name="WormBaseParasite"/>
        </authorList>
    </citation>
    <scope>IDENTIFICATION</scope>
</reference>
<accession>A0A1I7X6S9</accession>
<dbReference type="WBParaSite" id="Hba_13099">
    <property type="protein sequence ID" value="Hba_13099"/>
    <property type="gene ID" value="Hba_13099"/>
</dbReference>
<name>A0A1I7X6S9_HETBA</name>
<proteinExistence type="predicted"/>
<dbReference type="Proteomes" id="UP000095283">
    <property type="component" value="Unplaced"/>
</dbReference>
<sequence>MTCDPLPPPLTIDGSRISKITEIVPKSISSCKSTSFNKWESNSNEPYSKNSIVTYPPCLPKNGTSPTLIQSNEVLLTPKQSIQTLSDNMKTASPRPPKNTNTMVNSWDSNYDTLAPLPPNVFHKKG</sequence>
<evidence type="ECO:0000313" key="3">
    <source>
        <dbReference type="WBParaSite" id="Hba_13099"/>
    </source>
</evidence>
<organism evidence="2 3">
    <name type="scientific">Heterorhabditis bacteriophora</name>
    <name type="common">Entomopathogenic nematode worm</name>
    <dbReference type="NCBI Taxonomy" id="37862"/>
    <lineage>
        <taxon>Eukaryota</taxon>
        <taxon>Metazoa</taxon>
        <taxon>Ecdysozoa</taxon>
        <taxon>Nematoda</taxon>
        <taxon>Chromadorea</taxon>
        <taxon>Rhabditida</taxon>
        <taxon>Rhabditina</taxon>
        <taxon>Rhabditomorpha</taxon>
        <taxon>Strongyloidea</taxon>
        <taxon>Heterorhabditidae</taxon>
        <taxon>Heterorhabditis</taxon>
    </lineage>
</organism>
<evidence type="ECO:0000256" key="1">
    <source>
        <dbReference type="SAM" id="MobiDB-lite"/>
    </source>
</evidence>
<protein>
    <submittedName>
        <fullName evidence="3">Uncharacterized protein</fullName>
    </submittedName>
</protein>
<evidence type="ECO:0000313" key="2">
    <source>
        <dbReference type="Proteomes" id="UP000095283"/>
    </source>
</evidence>